<evidence type="ECO:0000313" key="2">
    <source>
        <dbReference type="EMBL" id="AWN40965.1"/>
    </source>
</evidence>
<protein>
    <recommendedName>
        <fullName evidence="4">OpgC domain-containing protein</fullName>
    </recommendedName>
</protein>
<dbReference type="Proteomes" id="UP000245926">
    <property type="component" value="Chromosome"/>
</dbReference>
<feature type="transmembrane region" description="Helical" evidence="1">
    <location>
        <begin position="281"/>
        <end position="300"/>
    </location>
</feature>
<gene>
    <name evidence="2" type="ORF">DK389_11070</name>
</gene>
<dbReference type="AlphaFoldDB" id="A0A2U8W4C9"/>
<dbReference type="PANTHER" id="PTHR38592">
    <property type="entry name" value="BLL4819 PROTEIN"/>
    <property type="match status" value="1"/>
</dbReference>
<dbReference type="Pfam" id="PF10129">
    <property type="entry name" value="OpgC_C"/>
    <property type="match status" value="1"/>
</dbReference>
<dbReference type="RefSeq" id="WP_109889565.1">
    <property type="nucleotide sequence ID" value="NZ_CP029550.1"/>
</dbReference>
<feature type="transmembrane region" description="Helical" evidence="1">
    <location>
        <begin position="231"/>
        <end position="253"/>
    </location>
</feature>
<keyword evidence="1" id="KW-0812">Transmembrane</keyword>
<reference evidence="3" key="1">
    <citation type="submission" date="2018-05" db="EMBL/GenBank/DDBJ databases">
        <title>Complete Genome Sequence of Methylobacterium sp. 17SD2-17.</title>
        <authorList>
            <person name="Srinivasan S."/>
        </authorList>
    </citation>
    <scope>NUCLEOTIDE SEQUENCE [LARGE SCALE GENOMIC DNA]</scope>
    <source>
        <strain evidence="3">17SD2-17</strain>
    </source>
</reference>
<organism evidence="2 3">
    <name type="scientific">Methylobacterium durans</name>
    <dbReference type="NCBI Taxonomy" id="2202825"/>
    <lineage>
        <taxon>Bacteria</taxon>
        <taxon>Pseudomonadati</taxon>
        <taxon>Pseudomonadota</taxon>
        <taxon>Alphaproteobacteria</taxon>
        <taxon>Hyphomicrobiales</taxon>
        <taxon>Methylobacteriaceae</taxon>
        <taxon>Methylobacterium</taxon>
    </lineage>
</organism>
<dbReference type="OrthoDB" id="9775975at2"/>
<accession>A0A2U8W4C9</accession>
<keyword evidence="1" id="KW-0472">Membrane</keyword>
<evidence type="ECO:0000256" key="1">
    <source>
        <dbReference type="SAM" id="Phobius"/>
    </source>
</evidence>
<keyword evidence="3" id="KW-1185">Reference proteome</keyword>
<dbReference type="EMBL" id="CP029550">
    <property type="protein sequence ID" value="AWN40965.1"/>
    <property type="molecule type" value="Genomic_DNA"/>
</dbReference>
<feature type="transmembrane region" description="Helical" evidence="1">
    <location>
        <begin position="7"/>
        <end position="26"/>
    </location>
</feature>
<dbReference type="KEGG" id="mets:DK389_11070"/>
<dbReference type="PIRSF" id="PIRSF028704">
    <property type="entry name" value="UPC028704"/>
    <property type="match status" value="1"/>
</dbReference>
<sequence length="393" mass="42417">MRDRLNSIDAIRGICLVSIFTAHLGLHDLPSLTIAGIGFIDSADIFVLLSGISVFFAYGSLATERKSDQLVAVLWHRALKLYLVYVALLVATISVSAGFATAFGSQALHAELLRGEVLEVGGFDGLTLRTVWSLVTFEHRIGYSAILRLYTGLMLLAPPLVWLAARRWWLPLLPATCVWLVAGHLGLIVSCRLSGEPLTLPILPWLVVFVLGLSLGAAIRQGVRLPASRLAVGLALLYLTGVLLLSVVLVRFVPEVAAWTDRRHDLFWLGASKLYQSPLRIAQLVALAYLVLALPQAPLLRLIRTARPDSLFCRLGRRSLPVFAAGIVCALFGNEVLHLLRPEGGTATGLRLVAEAALLGLGLLAMLAAAEGVRPRRLATPWPAEHPIPSAGS</sequence>
<dbReference type="InterPro" id="IPR014550">
    <property type="entry name" value="UCP028704_OpgC"/>
</dbReference>
<feature type="transmembrane region" description="Helical" evidence="1">
    <location>
        <begin position="32"/>
        <end position="61"/>
    </location>
</feature>
<feature type="transmembrane region" description="Helical" evidence="1">
    <location>
        <begin position="202"/>
        <end position="219"/>
    </location>
</feature>
<keyword evidence="1" id="KW-1133">Transmembrane helix</keyword>
<dbReference type="PANTHER" id="PTHR38592:SF3">
    <property type="entry name" value="BLL4819 PROTEIN"/>
    <property type="match status" value="1"/>
</dbReference>
<proteinExistence type="predicted"/>
<feature type="transmembrane region" description="Helical" evidence="1">
    <location>
        <begin position="320"/>
        <end position="340"/>
    </location>
</feature>
<feature type="transmembrane region" description="Helical" evidence="1">
    <location>
        <begin position="172"/>
        <end position="190"/>
    </location>
</feature>
<evidence type="ECO:0000313" key="3">
    <source>
        <dbReference type="Proteomes" id="UP000245926"/>
    </source>
</evidence>
<name>A0A2U8W4C9_9HYPH</name>
<feature type="transmembrane region" description="Helical" evidence="1">
    <location>
        <begin position="352"/>
        <end position="370"/>
    </location>
</feature>
<evidence type="ECO:0008006" key="4">
    <source>
        <dbReference type="Google" id="ProtNLM"/>
    </source>
</evidence>
<feature type="transmembrane region" description="Helical" evidence="1">
    <location>
        <begin position="82"/>
        <end position="103"/>
    </location>
</feature>
<feature type="transmembrane region" description="Helical" evidence="1">
    <location>
        <begin position="141"/>
        <end position="165"/>
    </location>
</feature>